<name>F4LVU5_TEPAE</name>
<keyword evidence="8 12" id="KW-0413">Isomerase</keyword>
<dbReference type="EC" id="5.2.1.8" evidence="3 12"/>
<dbReference type="InterPro" id="IPR046357">
    <property type="entry name" value="PPIase_dom_sf"/>
</dbReference>
<keyword evidence="6 12" id="KW-0697">Rotamase</keyword>
<evidence type="ECO:0000256" key="5">
    <source>
        <dbReference type="ARBA" id="ARBA00022618"/>
    </source>
</evidence>
<comment type="subcellular location">
    <subcellularLocation>
        <location evidence="12">Cytoplasm</location>
    </subcellularLocation>
    <text evidence="12">About half TF is bound to the ribosome near the polypeptide exit tunnel while the other half is free in the cytoplasm.</text>
</comment>
<evidence type="ECO:0000256" key="4">
    <source>
        <dbReference type="ARBA" id="ARBA00016902"/>
    </source>
</evidence>
<dbReference type="InterPro" id="IPR008881">
    <property type="entry name" value="Trigger_fac_ribosome-bd_bac"/>
</dbReference>
<dbReference type="OrthoDB" id="9767721at2"/>
<keyword evidence="5 12" id="KW-0132">Cell division</keyword>
<dbReference type="HOGENOM" id="CLU_033058_3_2_9"/>
<dbReference type="STRING" id="1209989.TepRe1_0604"/>
<evidence type="ECO:0000313" key="18">
    <source>
        <dbReference type="Proteomes" id="UP000010802"/>
    </source>
</evidence>
<evidence type="ECO:0000256" key="1">
    <source>
        <dbReference type="ARBA" id="ARBA00000971"/>
    </source>
</evidence>
<evidence type="ECO:0000256" key="8">
    <source>
        <dbReference type="ARBA" id="ARBA00023235"/>
    </source>
</evidence>
<comment type="domain">
    <text evidence="12">Consists of 3 domains; the N-terminus binds the ribosome, the middle domain has PPIase activity, while the C-terminus has intrinsic chaperone activity on its own.</text>
</comment>
<sequence length="459" mass="52280">MKVNLEKIEKNTAYLNFEVDAEQLEKAIQQAYKKNVKRFAIPGFRRGKAPRKLIEMHYGPEVFYEEAMQILLPEVYQKGVEEYKLQPVDQPKFDVQQIETGKPLLASAEVVVKPEVKIEEYKGLEVEKVVHNVTEDEVEKQLLIMQEKNARLVAVEDKAAEGDIAIIDFEGSIDNEPFEGGKAENYPLQLGSGMFIKGFEEQVIGMMPGETKDISVTFPEDYNAEELAGKNAVFTVTLKELKRKELLPLDDDFAKDVSEFDTLAELKEDIKNKLQLEAKSVAEDSLRASIIDKLIEKAEVDIPEVMINQEVDNILLKLAINLKQSTGYDLTTYLESTGMTLQELRDRYHDVAVRNVKTSLVLEEIGKLENITVTDEELDNKIKELAEMYKKPLEEYEKSLSPENKESIKDLVLTEKIFDFLIENSNIIEKVKDNTKDDTIEAKEADIVDDESDNSEKTV</sequence>
<dbReference type="Pfam" id="PF00254">
    <property type="entry name" value="FKBP_C"/>
    <property type="match status" value="1"/>
</dbReference>
<evidence type="ECO:0000256" key="14">
    <source>
        <dbReference type="RuleBase" id="RU003914"/>
    </source>
</evidence>
<accession>L0S0E3</accession>
<dbReference type="KEGG" id="tae:TepiRe1_0660"/>
<feature type="domain" description="PPIase FKBP-type" evidence="16">
    <location>
        <begin position="162"/>
        <end position="244"/>
    </location>
</feature>
<comment type="catalytic activity">
    <reaction evidence="1 12 13">
        <text>[protein]-peptidylproline (omega=180) = [protein]-peptidylproline (omega=0)</text>
        <dbReference type="Rhea" id="RHEA:16237"/>
        <dbReference type="Rhea" id="RHEA-COMP:10747"/>
        <dbReference type="Rhea" id="RHEA-COMP:10748"/>
        <dbReference type="ChEBI" id="CHEBI:83833"/>
        <dbReference type="ChEBI" id="CHEBI:83834"/>
        <dbReference type="EC" id="5.2.1.8"/>
    </reaction>
</comment>
<dbReference type="PANTHER" id="PTHR30560:SF3">
    <property type="entry name" value="TRIGGER FACTOR-LIKE PROTEIN TIG, CHLOROPLASTIC"/>
    <property type="match status" value="1"/>
</dbReference>
<evidence type="ECO:0000256" key="2">
    <source>
        <dbReference type="ARBA" id="ARBA00005464"/>
    </source>
</evidence>
<dbReference type="Gene3D" id="3.30.70.1050">
    <property type="entry name" value="Trigger factor ribosome-binding domain"/>
    <property type="match status" value="1"/>
</dbReference>
<dbReference type="GO" id="GO:0003755">
    <property type="term" value="F:peptidyl-prolyl cis-trans isomerase activity"/>
    <property type="evidence" value="ECO:0007669"/>
    <property type="project" value="UniProtKB-UniRule"/>
</dbReference>
<dbReference type="AlphaFoldDB" id="F4LVU5"/>
<dbReference type="Pfam" id="PF05697">
    <property type="entry name" value="Trigger_N"/>
    <property type="match status" value="1"/>
</dbReference>
<dbReference type="NCBIfam" id="TIGR00115">
    <property type="entry name" value="tig"/>
    <property type="match status" value="1"/>
</dbReference>
<feature type="compositionally biased region" description="Basic and acidic residues" evidence="15">
    <location>
        <begin position="433"/>
        <end position="446"/>
    </location>
</feature>
<dbReference type="SUPFAM" id="SSF54534">
    <property type="entry name" value="FKBP-like"/>
    <property type="match status" value="1"/>
</dbReference>
<dbReference type="SUPFAM" id="SSF109998">
    <property type="entry name" value="Triger factor/SurA peptide-binding domain-like"/>
    <property type="match status" value="1"/>
</dbReference>
<comment type="function">
    <text evidence="10 12">Involved in protein export. Acts as a chaperone by maintaining the newly synthesized protein in an open conformation. Functions as a peptidyl-prolyl cis-trans isomerase.</text>
</comment>
<evidence type="ECO:0000256" key="9">
    <source>
        <dbReference type="ARBA" id="ARBA00023306"/>
    </source>
</evidence>
<evidence type="ECO:0000256" key="15">
    <source>
        <dbReference type="SAM" id="MobiDB-lite"/>
    </source>
</evidence>
<accession>F4LVU5</accession>
<dbReference type="RefSeq" id="WP_013777715.1">
    <property type="nucleotide sequence ID" value="NC_019954.2"/>
</dbReference>
<dbReference type="eggNOG" id="COG0544">
    <property type="taxonomic scope" value="Bacteria"/>
</dbReference>
<dbReference type="InterPro" id="IPR008880">
    <property type="entry name" value="Trigger_fac_C"/>
</dbReference>
<feature type="region of interest" description="Disordered" evidence="15">
    <location>
        <begin position="433"/>
        <end position="459"/>
    </location>
</feature>
<dbReference type="GO" id="GO:0015031">
    <property type="term" value="P:protein transport"/>
    <property type="evidence" value="ECO:0007669"/>
    <property type="project" value="UniProtKB-UniRule"/>
</dbReference>
<proteinExistence type="inferred from homology"/>
<evidence type="ECO:0000256" key="3">
    <source>
        <dbReference type="ARBA" id="ARBA00013194"/>
    </source>
</evidence>
<keyword evidence="7 12" id="KW-0143">Chaperone</keyword>
<dbReference type="GO" id="GO:0043022">
    <property type="term" value="F:ribosome binding"/>
    <property type="evidence" value="ECO:0007669"/>
    <property type="project" value="TreeGrafter"/>
</dbReference>
<dbReference type="GO" id="GO:0051083">
    <property type="term" value="P:'de novo' cotranslational protein folding"/>
    <property type="evidence" value="ECO:0007669"/>
    <property type="project" value="TreeGrafter"/>
</dbReference>
<dbReference type="InterPro" id="IPR027304">
    <property type="entry name" value="Trigger_fact/SurA_dom_sf"/>
</dbReference>
<keyword evidence="9 12" id="KW-0131">Cell cycle</keyword>
<reference evidence="18" key="1">
    <citation type="journal article" date="2013" name="Genome Announc.">
        <title>First genome sequence of a syntrophic acetate-oxidizing bacterium, Tepidanaerobacter acetatoxydans strain Re1.</title>
        <authorList>
            <person name="Manzoor S."/>
            <person name="Bongcam-Rudloff E."/>
            <person name="Schnurer A."/>
            <person name="Muller B."/>
        </authorList>
    </citation>
    <scope>NUCLEOTIDE SEQUENCE [LARGE SCALE GENOMIC DNA]</scope>
    <source>
        <strain evidence="18">Re1</strain>
    </source>
</reference>
<evidence type="ECO:0000313" key="17">
    <source>
        <dbReference type="EMBL" id="CCP25348.1"/>
    </source>
</evidence>
<evidence type="ECO:0000256" key="11">
    <source>
        <dbReference type="ARBA" id="ARBA00029986"/>
    </source>
</evidence>
<keyword evidence="12" id="KW-0963">Cytoplasm</keyword>
<evidence type="ECO:0000256" key="6">
    <source>
        <dbReference type="ARBA" id="ARBA00023110"/>
    </source>
</evidence>
<protein>
    <recommendedName>
        <fullName evidence="4 12">Trigger factor</fullName>
        <shortName evidence="12">TF</shortName>
        <ecNumber evidence="3 12">5.2.1.8</ecNumber>
    </recommendedName>
    <alternativeName>
        <fullName evidence="11 12">PPIase</fullName>
    </alternativeName>
</protein>
<dbReference type="InterPro" id="IPR037041">
    <property type="entry name" value="Trigger_fac_C_sf"/>
</dbReference>
<evidence type="ECO:0000256" key="13">
    <source>
        <dbReference type="PROSITE-ProRule" id="PRU00277"/>
    </source>
</evidence>
<dbReference type="GO" id="GO:0044183">
    <property type="term" value="F:protein folding chaperone"/>
    <property type="evidence" value="ECO:0007669"/>
    <property type="project" value="TreeGrafter"/>
</dbReference>
<dbReference type="GO" id="GO:0051301">
    <property type="term" value="P:cell division"/>
    <property type="evidence" value="ECO:0007669"/>
    <property type="project" value="UniProtKB-KW"/>
</dbReference>
<dbReference type="SUPFAM" id="SSF102735">
    <property type="entry name" value="Trigger factor ribosome-binding domain"/>
    <property type="match status" value="1"/>
</dbReference>
<dbReference type="PIRSF" id="PIRSF003095">
    <property type="entry name" value="Trigger_factor"/>
    <property type="match status" value="1"/>
</dbReference>
<dbReference type="KEGG" id="tep:TepRe1_0604"/>
<evidence type="ECO:0000256" key="7">
    <source>
        <dbReference type="ARBA" id="ARBA00023186"/>
    </source>
</evidence>
<dbReference type="PROSITE" id="PS50059">
    <property type="entry name" value="FKBP_PPIASE"/>
    <property type="match status" value="1"/>
</dbReference>
<dbReference type="Proteomes" id="UP000010802">
    <property type="component" value="Chromosome"/>
</dbReference>
<dbReference type="PANTHER" id="PTHR30560">
    <property type="entry name" value="TRIGGER FACTOR CHAPERONE AND PEPTIDYL-PROLYL CIS/TRANS ISOMERASE"/>
    <property type="match status" value="1"/>
</dbReference>
<evidence type="ECO:0000256" key="10">
    <source>
        <dbReference type="ARBA" id="ARBA00024849"/>
    </source>
</evidence>
<dbReference type="GO" id="GO:0005737">
    <property type="term" value="C:cytoplasm"/>
    <property type="evidence" value="ECO:0007669"/>
    <property type="project" value="UniProtKB-SubCell"/>
</dbReference>
<dbReference type="InterPro" id="IPR001179">
    <property type="entry name" value="PPIase_FKBP_dom"/>
</dbReference>
<organism evidence="17 18">
    <name type="scientific">Tepidanaerobacter acetatoxydans (strain DSM 21804 / JCM 16047 / Re1)</name>
    <dbReference type="NCBI Taxonomy" id="1209989"/>
    <lineage>
        <taxon>Bacteria</taxon>
        <taxon>Bacillati</taxon>
        <taxon>Bacillota</taxon>
        <taxon>Clostridia</taxon>
        <taxon>Thermosediminibacterales</taxon>
        <taxon>Tepidanaerobacteraceae</taxon>
        <taxon>Tepidanaerobacter</taxon>
    </lineage>
</organism>
<dbReference type="PATRIC" id="fig|1209989.3.peg.712"/>
<keyword evidence="18" id="KW-1185">Reference proteome</keyword>
<dbReference type="HAMAP" id="MF_00303">
    <property type="entry name" value="Trigger_factor_Tig"/>
    <property type="match status" value="1"/>
</dbReference>
<dbReference type="EMBL" id="HF563609">
    <property type="protein sequence ID" value="CCP25348.1"/>
    <property type="molecule type" value="Genomic_DNA"/>
</dbReference>
<evidence type="ECO:0000256" key="12">
    <source>
        <dbReference type="HAMAP-Rule" id="MF_00303"/>
    </source>
</evidence>
<evidence type="ECO:0000259" key="16">
    <source>
        <dbReference type="PROSITE" id="PS50059"/>
    </source>
</evidence>
<dbReference type="InterPro" id="IPR005215">
    <property type="entry name" value="Trig_fac"/>
</dbReference>
<dbReference type="FunFam" id="3.10.50.40:FF:000001">
    <property type="entry name" value="Trigger factor"/>
    <property type="match status" value="1"/>
</dbReference>
<dbReference type="Gene3D" id="3.10.50.40">
    <property type="match status" value="1"/>
</dbReference>
<dbReference type="Pfam" id="PF05698">
    <property type="entry name" value="Trigger_C"/>
    <property type="match status" value="1"/>
</dbReference>
<gene>
    <name evidence="12 17" type="primary">tig</name>
    <name evidence="17" type="ordered locus">TEPIRE1_0660</name>
</gene>
<dbReference type="GO" id="GO:0043335">
    <property type="term" value="P:protein unfolding"/>
    <property type="evidence" value="ECO:0007669"/>
    <property type="project" value="TreeGrafter"/>
</dbReference>
<dbReference type="Gene3D" id="1.10.3120.10">
    <property type="entry name" value="Trigger factor, C-terminal domain"/>
    <property type="match status" value="1"/>
</dbReference>
<dbReference type="InterPro" id="IPR036611">
    <property type="entry name" value="Trigger_fac_ribosome-bd_sf"/>
</dbReference>
<comment type="similarity">
    <text evidence="2 12 14">Belongs to the FKBP-type PPIase family. Tig subfamily.</text>
</comment>